<dbReference type="PANTHER" id="PTHR11014">
    <property type="entry name" value="PEPTIDASE M20 FAMILY MEMBER"/>
    <property type="match status" value="1"/>
</dbReference>
<evidence type="ECO:0000313" key="1">
    <source>
        <dbReference type="EMBL" id="KAB2333332.1"/>
    </source>
</evidence>
<evidence type="ECO:0000313" key="2">
    <source>
        <dbReference type="Proteomes" id="UP000481030"/>
    </source>
</evidence>
<dbReference type="RefSeq" id="WP_151535756.1">
    <property type="nucleotide sequence ID" value="NZ_WBOS01000007.1"/>
</dbReference>
<comment type="caution">
    <text evidence="1">The sequence shown here is derived from an EMBL/GenBank/DDBJ whole genome shotgun (WGS) entry which is preliminary data.</text>
</comment>
<dbReference type="InterPro" id="IPR017439">
    <property type="entry name" value="Amidohydrolase"/>
</dbReference>
<dbReference type="GO" id="GO:0016787">
    <property type="term" value="F:hydrolase activity"/>
    <property type="evidence" value="ECO:0007669"/>
    <property type="project" value="InterPro"/>
</dbReference>
<dbReference type="PANTHER" id="PTHR11014:SF63">
    <property type="entry name" value="METALLOPEPTIDASE, PUTATIVE (AFU_ORTHOLOGUE AFUA_6G09600)-RELATED"/>
    <property type="match status" value="1"/>
</dbReference>
<proteinExistence type="predicted"/>
<sequence length="116" mass="13915">MPTEIEQSRRRYDRKVPKTFASLRFRYYRYTYPAWMASEPFNYYQKYFPGVFAFVGIENKKKGTGAEHHNPRFDIAEDVLKLGVAATIQYTLDFLSYENEIDFSPEEKELRKLMNF</sequence>
<dbReference type="SUPFAM" id="SSF53187">
    <property type="entry name" value="Zn-dependent exopeptidases"/>
    <property type="match status" value="1"/>
</dbReference>
<gene>
    <name evidence="1" type="ORF">F7731_15875</name>
</gene>
<name>A0A6L3V4H1_9BACI</name>
<dbReference type="OrthoDB" id="2991165at2"/>
<dbReference type="Proteomes" id="UP000481030">
    <property type="component" value="Unassembled WGS sequence"/>
</dbReference>
<reference evidence="1 2" key="1">
    <citation type="journal article" date="2016" name="Antonie Van Leeuwenhoek">
        <title>Bacillus depressus sp. nov., isolated from soil of a sunflower field.</title>
        <authorList>
            <person name="Wei X."/>
            <person name="Xin D."/>
            <person name="Xin Y."/>
            <person name="Zhang H."/>
            <person name="Wang T."/>
            <person name="Zhang J."/>
        </authorList>
    </citation>
    <scope>NUCLEOTIDE SEQUENCE [LARGE SCALE GENOMIC DNA]</scope>
    <source>
        <strain evidence="1 2">BZ1</strain>
    </source>
</reference>
<accession>A0A6L3V4H1</accession>
<protein>
    <recommendedName>
        <fullName evidence="3">Amidohydrolase</fullName>
    </recommendedName>
</protein>
<dbReference type="EMBL" id="WBOS01000007">
    <property type="protein sequence ID" value="KAB2333332.1"/>
    <property type="molecule type" value="Genomic_DNA"/>
</dbReference>
<dbReference type="Gene3D" id="3.40.630.10">
    <property type="entry name" value="Zn peptidases"/>
    <property type="match status" value="1"/>
</dbReference>
<evidence type="ECO:0008006" key="3">
    <source>
        <dbReference type="Google" id="ProtNLM"/>
    </source>
</evidence>
<keyword evidence="2" id="KW-1185">Reference proteome</keyword>
<organism evidence="1 2">
    <name type="scientific">Cytobacillus depressus</name>
    <dbReference type="NCBI Taxonomy" id="1602942"/>
    <lineage>
        <taxon>Bacteria</taxon>
        <taxon>Bacillati</taxon>
        <taxon>Bacillota</taxon>
        <taxon>Bacilli</taxon>
        <taxon>Bacillales</taxon>
        <taxon>Bacillaceae</taxon>
        <taxon>Cytobacillus</taxon>
    </lineage>
</organism>
<dbReference type="AlphaFoldDB" id="A0A6L3V4H1"/>